<evidence type="ECO:0000313" key="2">
    <source>
        <dbReference type="Proteomes" id="UP000238479"/>
    </source>
</evidence>
<accession>A0A2P6RQC8</accession>
<comment type="caution">
    <text evidence="1">The sequence shown here is derived from an EMBL/GenBank/DDBJ whole genome shotgun (WGS) entry which is preliminary data.</text>
</comment>
<reference evidence="1 2" key="1">
    <citation type="journal article" date="2018" name="Nat. Genet.">
        <title>The Rosa genome provides new insights in the design of modern roses.</title>
        <authorList>
            <person name="Bendahmane M."/>
        </authorList>
    </citation>
    <scope>NUCLEOTIDE SEQUENCE [LARGE SCALE GENOMIC DNA]</scope>
    <source>
        <strain evidence="2">cv. Old Blush</strain>
    </source>
</reference>
<dbReference type="EMBL" id="PDCK01000040">
    <property type="protein sequence ID" value="PRQ48638.1"/>
    <property type="molecule type" value="Genomic_DNA"/>
</dbReference>
<dbReference type="Proteomes" id="UP000238479">
    <property type="component" value="Chromosome 2"/>
</dbReference>
<organism evidence="1 2">
    <name type="scientific">Rosa chinensis</name>
    <name type="common">China rose</name>
    <dbReference type="NCBI Taxonomy" id="74649"/>
    <lineage>
        <taxon>Eukaryota</taxon>
        <taxon>Viridiplantae</taxon>
        <taxon>Streptophyta</taxon>
        <taxon>Embryophyta</taxon>
        <taxon>Tracheophyta</taxon>
        <taxon>Spermatophyta</taxon>
        <taxon>Magnoliopsida</taxon>
        <taxon>eudicotyledons</taxon>
        <taxon>Gunneridae</taxon>
        <taxon>Pentapetalae</taxon>
        <taxon>rosids</taxon>
        <taxon>fabids</taxon>
        <taxon>Rosales</taxon>
        <taxon>Rosaceae</taxon>
        <taxon>Rosoideae</taxon>
        <taxon>Rosoideae incertae sedis</taxon>
        <taxon>Rosa</taxon>
    </lineage>
</organism>
<name>A0A2P6RQC8_ROSCH</name>
<gene>
    <name evidence="1" type="ORF">RchiOBHm_Chr2g0112991</name>
</gene>
<dbReference type="AlphaFoldDB" id="A0A2P6RQC8"/>
<keyword evidence="2" id="KW-1185">Reference proteome</keyword>
<proteinExistence type="predicted"/>
<sequence length="52" mass="5779">MGHPAVGFPSFGVNLRSIGDRDFQVSFRFVIILSNCRLRKFNCVQGNVASYG</sequence>
<protein>
    <submittedName>
        <fullName evidence="1">Uncharacterized protein</fullName>
    </submittedName>
</protein>
<dbReference type="Gramene" id="PRQ48638">
    <property type="protein sequence ID" value="PRQ48638"/>
    <property type="gene ID" value="RchiOBHm_Chr2g0112991"/>
</dbReference>
<evidence type="ECO:0000313" key="1">
    <source>
        <dbReference type="EMBL" id="PRQ48638.1"/>
    </source>
</evidence>